<dbReference type="Proteomes" id="UP000214646">
    <property type="component" value="Unassembled WGS sequence"/>
</dbReference>
<sequence>MEAPIYVTTSVVRLPAGPAPDYDSGVGDLLRQVLEIQKEQLTVLKAQAAAQDGAARWRAFLTRWQGDFPDVGTACKQVLPVIERAYLQLVQELTDKLRDEGGGLDNEFVLGEFLDRYGTRLGQLGTVLSQLGPLADAAPPPAQASG</sequence>
<reference evidence="2" key="1">
    <citation type="submission" date="2017-06" db="EMBL/GenBank/DDBJ databases">
        <title>Genome analysis of Fimbriiglobus ruber SP5, the first member of the order Planctomycetales with confirmed chitinolytic capability.</title>
        <authorList>
            <person name="Ravin N.V."/>
            <person name="Rakitin A.L."/>
            <person name="Ivanova A.A."/>
            <person name="Beletsky A.V."/>
            <person name="Kulichevskaya I.S."/>
            <person name="Mardanov A.V."/>
            <person name="Dedysh S.N."/>
        </authorList>
    </citation>
    <scope>NUCLEOTIDE SEQUENCE [LARGE SCALE GENOMIC DNA]</scope>
    <source>
        <strain evidence="2">SP5</strain>
    </source>
</reference>
<dbReference type="AlphaFoldDB" id="A0A225DL88"/>
<comment type="caution">
    <text evidence="1">The sequence shown here is derived from an EMBL/GenBank/DDBJ whole genome shotgun (WGS) entry which is preliminary data.</text>
</comment>
<evidence type="ECO:0000313" key="1">
    <source>
        <dbReference type="EMBL" id="OWK37939.1"/>
    </source>
</evidence>
<dbReference type="EMBL" id="NIDE01000014">
    <property type="protein sequence ID" value="OWK37939.1"/>
    <property type="molecule type" value="Genomic_DNA"/>
</dbReference>
<proteinExistence type="predicted"/>
<gene>
    <name evidence="1" type="ORF">FRUB_07059</name>
</gene>
<accession>A0A225DL88</accession>
<evidence type="ECO:0000313" key="2">
    <source>
        <dbReference type="Proteomes" id="UP000214646"/>
    </source>
</evidence>
<dbReference type="OrthoDB" id="282552at2"/>
<organism evidence="1 2">
    <name type="scientific">Fimbriiglobus ruber</name>
    <dbReference type="NCBI Taxonomy" id="1908690"/>
    <lineage>
        <taxon>Bacteria</taxon>
        <taxon>Pseudomonadati</taxon>
        <taxon>Planctomycetota</taxon>
        <taxon>Planctomycetia</taxon>
        <taxon>Gemmatales</taxon>
        <taxon>Gemmataceae</taxon>
        <taxon>Fimbriiglobus</taxon>
    </lineage>
</organism>
<dbReference type="RefSeq" id="WP_088257761.1">
    <property type="nucleotide sequence ID" value="NZ_NIDE01000014.1"/>
</dbReference>
<keyword evidence="2" id="KW-1185">Reference proteome</keyword>
<protein>
    <submittedName>
        <fullName evidence="1">Uncharacterized protein</fullName>
    </submittedName>
</protein>
<name>A0A225DL88_9BACT</name>